<dbReference type="SUPFAM" id="SSF101790">
    <property type="entry name" value="Aminomethyltransferase beta-barrel domain"/>
    <property type="match status" value="1"/>
</dbReference>
<dbReference type="FunFam" id="3.30.70.1400:FF:000001">
    <property type="entry name" value="Aminomethyltransferase"/>
    <property type="match status" value="1"/>
</dbReference>
<dbReference type="NCBIfam" id="TIGR00528">
    <property type="entry name" value="gcvT"/>
    <property type="match status" value="1"/>
</dbReference>
<dbReference type="GO" id="GO:0005739">
    <property type="term" value="C:mitochondrion"/>
    <property type="evidence" value="ECO:0007669"/>
    <property type="project" value="TreeGrafter"/>
</dbReference>
<protein>
    <recommendedName>
        <fullName evidence="2">aminomethyltransferase</fullName>
        <ecNumber evidence="2">2.1.2.10</ecNumber>
    </recommendedName>
    <alternativeName>
        <fullName evidence="5">Glycine cleavage system T protein</fullName>
    </alternativeName>
</protein>
<dbReference type="InterPro" id="IPR006222">
    <property type="entry name" value="GCVT_N"/>
</dbReference>
<feature type="compositionally biased region" description="Basic and acidic residues" evidence="7">
    <location>
        <begin position="674"/>
        <end position="694"/>
    </location>
</feature>
<proteinExistence type="inferred from homology"/>
<dbReference type="PANTHER" id="PTHR43757:SF2">
    <property type="entry name" value="AMINOMETHYLTRANSFERASE, MITOCHONDRIAL"/>
    <property type="match status" value="1"/>
</dbReference>
<gene>
    <name evidence="10" type="ORF">FOZ62_000854</name>
</gene>
<feature type="domain" description="Aminomethyltransferase C-terminal" evidence="9">
    <location>
        <begin position="310"/>
        <end position="387"/>
    </location>
</feature>
<dbReference type="Gene3D" id="4.10.1250.10">
    <property type="entry name" value="Aminomethyltransferase fragment"/>
    <property type="match status" value="1"/>
</dbReference>
<evidence type="ECO:0000256" key="1">
    <source>
        <dbReference type="ARBA" id="ARBA00008609"/>
    </source>
</evidence>
<dbReference type="InterPro" id="IPR027266">
    <property type="entry name" value="TrmE/GcvT-like"/>
</dbReference>
<dbReference type="Gene3D" id="3.30.1360.120">
    <property type="entry name" value="Probable tRNA modification gtpase trme, domain 1"/>
    <property type="match status" value="1"/>
</dbReference>
<dbReference type="EMBL" id="JABANM010020490">
    <property type="protein sequence ID" value="KAF4722751.1"/>
    <property type="molecule type" value="Genomic_DNA"/>
</dbReference>
<feature type="compositionally biased region" description="Basic and acidic residues" evidence="7">
    <location>
        <begin position="630"/>
        <end position="641"/>
    </location>
</feature>
<accession>A0A7J6RQQ4</accession>
<dbReference type="GO" id="GO:0004047">
    <property type="term" value="F:aminomethyltransferase activity"/>
    <property type="evidence" value="ECO:0007669"/>
    <property type="project" value="UniProtKB-EC"/>
</dbReference>
<evidence type="ECO:0000256" key="7">
    <source>
        <dbReference type="SAM" id="MobiDB-lite"/>
    </source>
</evidence>
<sequence>MLRHAFSKGAIRLSAAATTASATSLKRTALYDFHLAHGGKMVDFAGWSMPVQYKDTGIITSCLHTRADASLFDVSHMGQLRVYGKDRVRFMESLTVGDLQILKPGEGRLTLLTTPQSTIIDDTVICNEGDHLYVVLNASNTDKDMKHIERALEDFDGDVSLEPHPEASLIALQGPKAMETLQPMLAEDLTKVPFMVSFATTVNGVPNVTVTRCGYTGEDGFELSIPTSQGVNAIADKMLENEAVLPAGLGARDTLRIEAGLCLYGHDISETTTVAEAALAWTVSKRRRTEANFPGADIFLRQVKKGGVDRKRVGLLVTGPPAREGSLILDTEGNKIGEVTSGTFSPTLNRPVAMGYVTTAYSKSDTVVQTEVRKKINEATVTKMPFVEANYYKGEGHQHPQHQQQPHHPAGSQEGRDGGLQRSAESIESAGDWRSEELQDMQMKLDSAMERLNRESTLADQLRAALSNKEGEAEQLQQTVQMLQAENNRLSTNPADDGDVKKLRNRVEEQEAKITALQSALEEAHTVKEPQPSQAQQTKEEDQGLREELGRLKTTVDKYQAELQRREGENSELRDRLAEAQRAEEDQHKDLAGQVSAAEETVEELRQELQEAHRVQAAAAEKYEARIEELERANSPKREDGSSMASSYEVVDLEPSAGQHGDTPLQEPTSEASRMAEEDKAALRAELAERTEKVEELQNSVEQLQQRVGDITAQLKESEAGRERTLQELSEATLTLRDQQKNAEEGEARAGEEAESLRRELQAKEATYNDLLQRVEELRAQIEGQAKELVSMSTDRAAEDVKYKEEMADLKDQLQQAVGRSNLADGLEEELSDAQMALTEAQDREVTLQEAAEKAKAELTKATAEWTELNEKISTLQSSLATSNQQAEEYEKSSADLQARVDALKDQLSKAEEQRETERLQADTTRTELEDTVRVSKRRKKQLAELKTGDASKDKDMEGLRARLEEMHDEFAKAQDDLCSAESMIEEYDQDNRAKGEHIGKLTEALEARDDFISQVTDYRDLLVKDVAVLGGEAESRAALATDYHNQLKAMHEQLVEAHKKGNTLAKAWQQSGTDKITEVREIASKAAASLKAKDEMIAELKE</sequence>
<dbReference type="GO" id="GO:0008483">
    <property type="term" value="F:transaminase activity"/>
    <property type="evidence" value="ECO:0007669"/>
    <property type="project" value="UniProtKB-KW"/>
</dbReference>
<feature type="region of interest" description="Disordered" evidence="7">
    <location>
        <begin position="522"/>
        <end position="544"/>
    </location>
</feature>
<evidence type="ECO:0000256" key="3">
    <source>
        <dbReference type="ARBA" id="ARBA00022576"/>
    </source>
</evidence>
<dbReference type="NCBIfam" id="NF001567">
    <property type="entry name" value="PRK00389.1"/>
    <property type="match status" value="1"/>
</dbReference>
<evidence type="ECO:0000256" key="4">
    <source>
        <dbReference type="ARBA" id="ARBA00022679"/>
    </source>
</evidence>
<dbReference type="Gene3D" id="2.40.30.110">
    <property type="entry name" value="Aminomethyltransferase beta-barrel domains"/>
    <property type="match status" value="1"/>
</dbReference>
<dbReference type="PANTHER" id="PTHR43757">
    <property type="entry name" value="AMINOMETHYLTRANSFERASE"/>
    <property type="match status" value="1"/>
</dbReference>
<dbReference type="InterPro" id="IPR006223">
    <property type="entry name" value="GcvT"/>
</dbReference>
<feature type="region of interest" description="Disordered" evidence="7">
    <location>
        <begin position="564"/>
        <end position="606"/>
    </location>
</feature>
<evidence type="ECO:0000256" key="5">
    <source>
        <dbReference type="ARBA" id="ARBA00031395"/>
    </source>
</evidence>
<feature type="non-terminal residue" evidence="10">
    <location>
        <position position="1103"/>
    </location>
</feature>
<evidence type="ECO:0000259" key="9">
    <source>
        <dbReference type="Pfam" id="PF08669"/>
    </source>
</evidence>
<evidence type="ECO:0000259" key="8">
    <source>
        <dbReference type="Pfam" id="PF01571"/>
    </source>
</evidence>
<reference evidence="10 11" key="1">
    <citation type="submission" date="2020-04" db="EMBL/GenBank/DDBJ databases">
        <title>Perkinsus olseni comparative genomics.</title>
        <authorList>
            <person name="Bogema D.R."/>
        </authorList>
    </citation>
    <scope>NUCLEOTIDE SEQUENCE [LARGE SCALE GENOMIC DNA]</scope>
    <source>
        <strain evidence="10">ATCC PRA-205</strain>
    </source>
</reference>
<feature type="region of interest" description="Disordered" evidence="7">
    <location>
        <begin position="906"/>
        <end position="934"/>
    </location>
</feature>
<feature type="compositionally biased region" description="Basic and acidic residues" evidence="7">
    <location>
        <begin position="738"/>
        <end position="761"/>
    </location>
</feature>
<dbReference type="Proteomes" id="UP000574390">
    <property type="component" value="Unassembled WGS sequence"/>
</dbReference>
<evidence type="ECO:0000313" key="11">
    <source>
        <dbReference type="Proteomes" id="UP000574390"/>
    </source>
</evidence>
<feature type="region of interest" description="Disordered" evidence="7">
    <location>
        <begin position="396"/>
        <end position="435"/>
    </location>
</feature>
<feature type="region of interest" description="Disordered" evidence="7">
    <location>
        <begin position="732"/>
        <end position="761"/>
    </location>
</feature>
<dbReference type="Pfam" id="PF08669">
    <property type="entry name" value="GCV_T_C"/>
    <property type="match status" value="1"/>
</dbReference>
<dbReference type="GO" id="GO:0005960">
    <property type="term" value="C:glycine cleavage complex"/>
    <property type="evidence" value="ECO:0007669"/>
    <property type="project" value="InterPro"/>
</dbReference>
<feature type="region of interest" description="Disordered" evidence="7">
    <location>
        <begin position="630"/>
        <end position="694"/>
    </location>
</feature>
<comment type="catalytic activity">
    <reaction evidence="6">
        <text>N(6)-[(R)-S(8)-aminomethyldihydrolipoyl]-L-lysyl-[protein] + (6S)-5,6,7,8-tetrahydrofolate = N(6)-[(R)-dihydrolipoyl]-L-lysyl-[protein] + (6R)-5,10-methylene-5,6,7,8-tetrahydrofolate + NH4(+)</text>
        <dbReference type="Rhea" id="RHEA:16945"/>
        <dbReference type="Rhea" id="RHEA-COMP:10475"/>
        <dbReference type="Rhea" id="RHEA-COMP:10492"/>
        <dbReference type="ChEBI" id="CHEBI:15636"/>
        <dbReference type="ChEBI" id="CHEBI:28938"/>
        <dbReference type="ChEBI" id="CHEBI:57453"/>
        <dbReference type="ChEBI" id="CHEBI:83100"/>
        <dbReference type="ChEBI" id="CHEBI:83143"/>
        <dbReference type="EC" id="2.1.2.10"/>
    </reaction>
</comment>
<comment type="similarity">
    <text evidence="1">Belongs to the GcvT family.</text>
</comment>
<dbReference type="FunFam" id="2.40.30.110:FF:000002">
    <property type="entry name" value="Aminomethyltransferase"/>
    <property type="match status" value="1"/>
</dbReference>
<keyword evidence="4" id="KW-0808">Transferase</keyword>
<evidence type="ECO:0000256" key="2">
    <source>
        <dbReference type="ARBA" id="ARBA00012616"/>
    </source>
</evidence>
<dbReference type="Gene3D" id="3.30.70.1400">
    <property type="entry name" value="Aminomethyltransferase beta-barrel domains"/>
    <property type="match status" value="1"/>
</dbReference>
<dbReference type="InterPro" id="IPR013977">
    <property type="entry name" value="GcvT_C"/>
</dbReference>
<dbReference type="InterPro" id="IPR028896">
    <property type="entry name" value="GcvT/YgfZ/DmdA"/>
</dbReference>
<dbReference type="Pfam" id="PF01571">
    <property type="entry name" value="GCV_T"/>
    <property type="match status" value="1"/>
</dbReference>
<keyword evidence="3" id="KW-0032">Aminotransferase</keyword>
<dbReference type="EC" id="2.1.2.10" evidence="2"/>
<dbReference type="AlphaFoldDB" id="A0A7J6RQQ4"/>
<dbReference type="GO" id="GO:0006546">
    <property type="term" value="P:glycine catabolic process"/>
    <property type="evidence" value="ECO:0007669"/>
    <property type="project" value="InterPro"/>
</dbReference>
<comment type="caution">
    <text evidence="10">The sequence shown here is derived from an EMBL/GenBank/DDBJ whole genome shotgun (WGS) entry which is preliminary data.</text>
</comment>
<dbReference type="InterPro" id="IPR029043">
    <property type="entry name" value="GcvT/YgfZ_C"/>
</dbReference>
<dbReference type="SUPFAM" id="SSF57997">
    <property type="entry name" value="Tropomyosin"/>
    <property type="match status" value="1"/>
</dbReference>
<evidence type="ECO:0000313" key="10">
    <source>
        <dbReference type="EMBL" id="KAF4722751.1"/>
    </source>
</evidence>
<feature type="domain" description="GCVT N-terminal" evidence="8">
    <location>
        <begin position="30"/>
        <end position="286"/>
    </location>
</feature>
<dbReference type="SUPFAM" id="SSF103025">
    <property type="entry name" value="Folate-binding domain"/>
    <property type="match status" value="1"/>
</dbReference>
<feature type="compositionally biased region" description="Basic and acidic residues" evidence="7">
    <location>
        <begin position="564"/>
        <end position="591"/>
    </location>
</feature>
<organism evidence="10 11">
    <name type="scientific">Perkinsus olseni</name>
    <name type="common">Perkinsus atlanticus</name>
    <dbReference type="NCBI Taxonomy" id="32597"/>
    <lineage>
        <taxon>Eukaryota</taxon>
        <taxon>Sar</taxon>
        <taxon>Alveolata</taxon>
        <taxon>Perkinsozoa</taxon>
        <taxon>Perkinsea</taxon>
        <taxon>Perkinsida</taxon>
        <taxon>Perkinsidae</taxon>
        <taxon>Perkinsus</taxon>
    </lineage>
</organism>
<name>A0A7J6RQQ4_PEROL</name>
<dbReference type="Gene3D" id="1.10.287.1490">
    <property type="match status" value="1"/>
</dbReference>
<evidence type="ECO:0000256" key="6">
    <source>
        <dbReference type="ARBA" id="ARBA00047665"/>
    </source>
</evidence>